<dbReference type="CDD" id="cd06261">
    <property type="entry name" value="TM_PBP2"/>
    <property type="match status" value="1"/>
</dbReference>
<dbReference type="AlphaFoldDB" id="A0AAU9EEE8"/>
<keyword evidence="3" id="KW-1003">Cell membrane</keyword>
<dbReference type="SUPFAM" id="SSF161098">
    <property type="entry name" value="MetI-like"/>
    <property type="match status" value="1"/>
</dbReference>
<dbReference type="PANTHER" id="PTHR43357">
    <property type="entry name" value="INNER MEMBRANE ABC TRANSPORTER PERMEASE PROTEIN YDCV"/>
    <property type="match status" value="1"/>
</dbReference>
<keyword evidence="6 8" id="KW-1133">Transmembrane helix</keyword>
<evidence type="ECO:0000313" key="11">
    <source>
        <dbReference type="Proteomes" id="UP001321786"/>
    </source>
</evidence>
<feature type="transmembrane region" description="Helical" evidence="8">
    <location>
        <begin position="7"/>
        <end position="29"/>
    </location>
</feature>
<evidence type="ECO:0000313" key="10">
    <source>
        <dbReference type="EMBL" id="BEP29809.1"/>
    </source>
</evidence>
<feature type="transmembrane region" description="Helical" evidence="8">
    <location>
        <begin position="199"/>
        <end position="217"/>
    </location>
</feature>
<feature type="transmembrane region" description="Helical" evidence="8">
    <location>
        <begin position="229"/>
        <end position="249"/>
    </location>
</feature>
<dbReference type="PANTHER" id="PTHR43357:SF4">
    <property type="entry name" value="INNER MEMBRANE ABC TRANSPORTER PERMEASE PROTEIN YDCV"/>
    <property type="match status" value="1"/>
</dbReference>
<evidence type="ECO:0000256" key="2">
    <source>
        <dbReference type="ARBA" id="ARBA00022448"/>
    </source>
</evidence>
<keyword evidence="4" id="KW-0997">Cell inner membrane</keyword>
<keyword evidence="2 8" id="KW-0813">Transport</keyword>
<organism evidence="10 11">
    <name type="scientific">Helicovermis profundi</name>
    <dbReference type="NCBI Taxonomy" id="3065157"/>
    <lineage>
        <taxon>Bacteria</taxon>
        <taxon>Bacillati</taxon>
        <taxon>Bacillota</taxon>
        <taxon>Clostridia</taxon>
        <taxon>Helicovermis</taxon>
    </lineage>
</organism>
<evidence type="ECO:0000256" key="1">
    <source>
        <dbReference type="ARBA" id="ARBA00004429"/>
    </source>
</evidence>
<sequence>MKKLILFMISFIILFPLILIFLLSINTFYRYPSLLPKGFTLMSWKYNLFGNSLLYKSILTSLLIGILNGIFTSVIAMLSARALIKYKFIGQNSIKLLFSIPLFIPSIALFIGIHSMMIKLNIINTYLGVIIAHMLVSIPYSINIFIAFFSGINEDMENAAISLGSSTYKLYTRIIFPLISPGIYLSFSISFLISFSEYFSTFLVGGGNIITLPLLFYPYVSNGDSQNGAVIGIIFIIINLLIFIFAEYLSRKKIKTENYLFE</sequence>
<dbReference type="Pfam" id="PF00528">
    <property type="entry name" value="BPD_transp_1"/>
    <property type="match status" value="1"/>
</dbReference>
<evidence type="ECO:0000256" key="4">
    <source>
        <dbReference type="ARBA" id="ARBA00022519"/>
    </source>
</evidence>
<dbReference type="KEGG" id="hprf:HLPR_21400"/>
<evidence type="ECO:0000259" key="9">
    <source>
        <dbReference type="PROSITE" id="PS50928"/>
    </source>
</evidence>
<comment type="subcellular location">
    <subcellularLocation>
        <location evidence="1">Cell inner membrane</location>
        <topology evidence="1">Multi-pass membrane protein</topology>
    </subcellularLocation>
    <subcellularLocation>
        <location evidence="8">Cell membrane</location>
        <topology evidence="8">Multi-pass membrane protein</topology>
    </subcellularLocation>
</comment>
<accession>A0AAU9EEE8</accession>
<evidence type="ECO:0000256" key="8">
    <source>
        <dbReference type="RuleBase" id="RU363032"/>
    </source>
</evidence>
<dbReference type="Gene3D" id="1.10.3720.10">
    <property type="entry name" value="MetI-like"/>
    <property type="match status" value="1"/>
</dbReference>
<protein>
    <submittedName>
        <fullName evidence="10">ABC transporter permease subunit</fullName>
    </submittedName>
</protein>
<dbReference type="InterPro" id="IPR000515">
    <property type="entry name" value="MetI-like"/>
</dbReference>
<feature type="domain" description="ABC transmembrane type-1" evidence="9">
    <location>
        <begin position="58"/>
        <end position="246"/>
    </location>
</feature>
<keyword evidence="7 8" id="KW-0472">Membrane</keyword>
<evidence type="ECO:0000256" key="3">
    <source>
        <dbReference type="ARBA" id="ARBA00022475"/>
    </source>
</evidence>
<dbReference type="InterPro" id="IPR035906">
    <property type="entry name" value="MetI-like_sf"/>
</dbReference>
<dbReference type="GO" id="GO:0055085">
    <property type="term" value="P:transmembrane transport"/>
    <property type="evidence" value="ECO:0007669"/>
    <property type="project" value="InterPro"/>
</dbReference>
<proteinExistence type="inferred from homology"/>
<dbReference type="PROSITE" id="PS50928">
    <property type="entry name" value="ABC_TM1"/>
    <property type="match status" value="1"/>
</dbReference>
<feature type="transmembrane region" description="Helical" evidence="8">
    <location>
        <begin position="58"/>
        <end position="84"/>
    </location>
</feature>
<evidence type="ECO:0000256" key="6">
    <source>
        <dbReference type="ARBA" id="ARBA00022989"/>
    </source>
</evidence>
<reference evidence="10 11" key="1">
    <citation type="submission" date="2023-08" db="EMBL/GenBank/DDBJ databases">
        <title>Helicovermis profunda gen. nov., sp. nov., a novel mesophilic, fermentative bacterium within the Bacillota from a deep-sea hydrothermal vent chimney.</title>
        <authorList>
            <person name="Miyazaki U."/>
            <person name="Mizutani D."/>
            <person name="Hashimoto Y."/>
            <person name="Tame A."/>
            <person name="Sawayama S."/>
            <person name="Miyazaki J."/>
            <person name="Takai K."/>
            <person name="Nakagawa S."/>
        </authorList>
    </citation>
    <scope>NUCLEOTIDE SEQUENCE [LARGE SCALE GENOMIC DNA]</scope>
    <source>
        <strain evidence="10 11">S502</strain>
    </source>
</reference>
<dbReference type="EMBL" id="AP028654">
    <property type="protein sequence ID" value="BEP29809.1"/>
    <property type="molecule type" value="Genomic_DNA"/>
</dbReference>
<evidence type="ECO:0000256" key="7">
    <source>
        <dbReference type="ARBA" id="ARBA00023136"/>
    </source>
</evidence>
<keyword evidence="5 8" id="KW-0812">Transmembrane</keyword>
<gene>
    <name evidence="10" type="ORF">HLPR_21400</name>
</gene>
<keyword evidence="11" id="KW-1185">Reference proteome</keyword>
<comment type="similarity">
    <text evidence="8">Belongs to the binding-protein-dependent transport system permease family.</text>
</comment>
<evidence type="ECO:0000256" key="5">
    <source>
        <dbReference type="ARBA" id="ARBA00022692"/>
    </source>
</evidence>
<feature type="transmembrane region" description="Helical" evidence="8">
    <location>
        <begin position="170"/>
        <end position="193"/>
    </location>
</feature>
<dbReference type="RefSeq" id="WP_338535423.1">
    <property type="nucleotide sequence ID" value="NZ_AP028654.1"/>
</dbReference>
<dbReference type="GO" id="GO:0005886">
    <property type="term" value="C:plasma membrane"/>
    <property type="evidence" value="ECO:0007669"/>
    <property type="project" value="UniProtKB-SubCell"/>
</dbReference>
<feature type="transmembrane region" description="Helical" evidence="8">
    <location>
        <begin position="96"/>
        <end position="117"/>
    </location>
</feature>
<feature type="transmembrane region" description="Helical" evidence="8">
    <location>
        <begin position="123"/>
        <end position="149"/>
    </location>
</feature>
<name>A0AAU9EEE8_9FIRM</name>
<dbReference type="Proteomes" id="UP001321786">
    <property type="component" value="Chromosome"/>
</dbReference>